<dbReference type="InterPro" id="IPR006680">
    <property type="entry name" value="Amidohydro-rel"/>
</dbReference>
<dbReference type="InterPro" id="IPR011059">
    <property type="entry name" value="Metal-dep_hydrolase_composite"/>
</dbReference>
<dbReference type="Pfam" id="PF01979">
    <property type="entry name" value="Amidohydro_1"/>
    <property type="match status" value="1"/>
</dbReference>
<evidence type="ECO:0000313" key="3">
    <source>
        <dbReference type="Proteomes" id="UP000664169"/>
    </source>
</evidence>
<dbReference type="Gene3D" id="2.30.40.10">
    <property type="entry name" value="Urease, subunit C, domain 1"/>
    <property type="match status" value="1"/>
</dbReference>
<proteinExistence type="predicted"/>
<sequence>MTKKTIPVQSVNVSTTASTSALTDLAQTQRTVIEFPKKDSPLSETYTVHTSCIFDSLLKKFLPNVSLTISRKTGLITKVHHRPSLDPSSCPHPAASEDLDLTSLPLVIPGLVDLHTHIFLHPYASAASQVQETQESPVERILRATVNLRAALKAGFTTYRELGTEGCFTADIDVRNAVNRGIIPGPRLFVVGEAIAASGEYAVRSENDASASLGAPYGGLGAGFSLATTNLGRLSDQADGVDGVRTAVRRRLGTGADLVKVYADYRSRALRWPASNVVSRPNDPQREIQFPPTNQFVRNPSISPWTQEELSALVSQARAMGSTVAAHAVSARAASMAITAGVTTIEHAWEEEDAESVWNPFSTPLPTDHVLKQMAHRHTIWHPTLYILEGDLPPALFDIACSRVRRAYNLGVHIGVGSDTGGVRHGGQAREIELLVTKCHLPLEYALRAATLGGWEGIWGREVLLSNDKEPDSSVTVLGPIIGQADLHTEGGNHWSGEEILRFGALREGWAADLVALGGDVREDLAAIGDVVIVIKDGTVVVANGGIVE</sequence>
<feature type="domain" description="Amidohydrolase-related" evidence="1">
    <location>
        <begin position="106"/>
        <end position="454"/>
    </location>
</feature>
<dbReference type="SUPFAM" id="SSF51556">
    <property type="entry name" value="Metallo-dependent hydrolases"/>
    <property type="match status" value="1"/>
</dbReference>
<dbReference type="AlphaFoldDB" id="A0A8H3F2F3"/>
<dbReference type="InterPro" id="IPR051781">
    <property type="entry name" value="Metallo-dep_Hydrolase"/>
</dbReference>
<name>A0A8H3F2F3_9LECA</name>
<dbReference type="EMBL" id="CAJPDQ010000011">
    <property type="protein sequence ID" value="CAF9916834.1"/>
    <property type="molecule type" value="Genomic_DNA"/>
</dbReference>
<dbReference type="PANTHER" id="PTHR43135:SF3">
    <property type="entry name" value="ALPHA-D-RIBOSE 1-METHYLPHOSPHONATE 5-TRIPHOSPHATE DIPHOSPHATASE"/>
    <property type="match status" value="1"/>
</dbReference>
<gene>
    <name evidence="2" type="ORF">GOMPHAMPRED_001117</name>
</gene>
<evidence type="ECO:0000259" key="1">
    <source>
        <dbReference type="Pfam" id="PF01979"/>
    </source>
</evidence>
<dbReference type="Gene3D" id="3.20.20.140">
    <property type="entry name" value="Metal-dependent hydrolases"/>
    <property type="match status" value="1"/>
</dbReference>
<organism evidence="2 3">
    <name type="scientific">Gomphillus americanus</name>
    <dbReference type="NCBI Taxonomy" id="1940652"/>
    <lineage>
        <taxon>Eukaryota</taxon>
        <taxon>Fungi</taxon>
        <taxon>Dikarya</taxon>
        <taxon>Ascomycota</taxon>
        <taxon>Pezizomycotina</taxon>
        <taxon>Lecanoromycetes</taxon>
        <taxon>OSLEUM clade</taxon>
        <taxon>Ostropomycetidae</taxon>
        <taxon>Ostropales</taxon>
        <taxon>Graphidaceae</taxon>
        <taxon>Gomphilloideae</taxon>
        <taxon>Gomphillus</taxon>
    </lineage>
</organism>
<dbReference type="OrthoDB" id="5595695at2759"/>
<comment type="caution">
    <text evidence="2">The sequence shown here is derived from an EMBL/GenBank/DDBJ whole genome shotgun (WGS) entry which is preliminary data.</text>
</comment>
<dbReference type="SUPFAM" id="SSF51338">
    <property type="entry name" value="Composite domain of metallo-dependent hydrolases"/>
    <property type="match status" value="1"/>
</dbReference>
<dbReference type="PANTHER" id="PTHR43135">
    <property type="entry name" value="ALPHA-D-RIBOSE 1-METHYLPHOSPHONATE 5-TRIPHOSPHATE DIPHOSPHATASE"/>
    <property type="match status" value="1"/>
</dbReference>
<reference evidence="2" key="1">
    <citation type="submission" date="2021-03" db="EMBL/GenBank/DDBJ databases">
        <authorList>
            <person name="Tagirdzhanova G."/>
        </authorList>
    </citation>
    <scope>NUCLEOTIDE SEQUENCE</scope>
</reference>
<evidence type="ECO:0000313" key="2">
    <source>
        <dbReference type="EMBL" id="CAF9916834.1"/>
    </source>
</evidence>
<keyword evidence="3" id="KW-1185">Reference proteome</keyword>
<dbReference type="InterPro" id="IPR032466">
    <property type="entry name" value="Metal_Hydrolase"/>
</dbReference>
<dbReference type="Proteomes" id="UP000664169">
    <property type="component" value="Unassembled WGS sequence"/>
</dbReference>
<accession>A0A8H3F2F3</accession>
<protein>
    <recommendedName>
        <fullName evidence="1">Amidohydrolase-related domain-containing protein</fullName>
    </recommendedName>
</protein>
<dbReference type="GO" id="GO:0016810">
    <property type="term" value="F:hydrolase activity, acting on carbon-nitrogen (but not peptide) bonds"/>
    <property type="evidence" value="ECO:0007669"/>
    <property type="project" value="InterPro"/>
</dbReference>